<comment type="subcellular location">
    <subcellularLocation>
        <location evidence="1 8">Membrane</location>
        <topology evidence="1 8">Multi-pass membrane protein</topology>
    </subcellularLocation>
</comment>
<evidence type="ECO:0000256" key="7">
    <source>
        <dbReference type="ARBA" id="ARBA00023136"/>
    </source>
</evidence>
<proteinExistence type="inferred from homology"/>
<evidence type="ECO:0000313" key="10">
    <source>
        <dbReference type="EMBL" id="CAE6066146.1"/>
    </source>
</evidence>
<reference evidence="10" key="1">
    <citation type="submission" date="2021-01" db="EMBL/GenBank/DDBJ databases">
        <authorList>
            <person name="Bezrukov I."/>
        </authorList>
    </citation>
    <scope>NUCLEOTIDE SEQUENCE</scope>
</reference>
<dbReference type="Pfam" id="PF02535">
    <property type="entry name" value="Zip"/>
    <property type="match status" value="1"/>
</dbReference>
<evidence type="ECO:0000256" key="8">
    <source>
        <dbReference type="RuleBase" id="RU362088"/>
    </source>
</evidence>
<dbReference type="PANTHER" id="PTHR11040">
    <property type="entry name" value="ZINC/IRON TRANSPORTER"/>
    <property type="match status" value="1"/>
</dbReference>
<keyword evidence="4 8" id="KW-0812">Transmembrane</keyword>
<organism evidence="10 11">
    <name type="scientific">Arabidopsis arenosa</name>
    <name type="common">Sand rock-cress</name>
    <name type="synonym">Cardaminopsis arenosa</name>
    <dbReference type="NCBI Taxonomy" id="38785"/>
    <lineage>
        <taxon>Eukaryota</taxon>
        <taxon>Viridiplantae</taxon>
        <taxon>Streptophyta</taxon>
        <taxon>Embryophyta</taxon>
        <taxon>Tracheophyta</taxon>
        <taxon>Spermatophyta</taxon>
        <taxon>Magnoliopsida</taxon>
        <taxon>eudicotyledons</taxon>
        <taxon>Gunneridae</taxon>
        <taxon>Pentapetalae</taxon>
        <taxon>rosids</taxon>
        <taxon>malvids</taxon>
        <taxon>Brassicales</taxon>
        <taxon>Brassicaceae</taxon>
        <taxon>Camelineae</taxon>
        <taxon>Arabidopsis</taxon>
    </lineage>
</organism>
<keyword evidence="5 8" id="KW-1133">Transmembrane helix</keyword>
<keyword evidence="11" id="KW-1185">Reference proteome</keyword>
<dbReference type="AlphaFoldDB" id="A0A8S2A846"/>
<feature type="transmembrane region" description="Helical" evidence="8">
    <location>
        <begin position="130"/>
        <end position="152"/>
    </location>
</feature>
<evidence type="ECO:0000256" key="1">
    <source>
        <dbReference type="ARBA" id="ARBA00004141"/>
    </source>
</evidence>
<feature type="transmembrane region" description="Helical" evidence="8">
    <location>
        <begin position="275"/>
        <end position="297"/>
    </location>
</feature>
<dbReference type="PANTHER" id="PTHR11040:SF41">
    <property type="entry name" value="ZINC TRANSPORTER 7"/>
    <property type="match status" value="1"/>
</dbReference>
<sequence>MASSKACYKLITITVLLLSFTFTSLAGNAENADVSECKAESGDPLCHNNKEAKKLKIIAIPSILVASMIGVSLPLLTRSIPALGPDRDMFVLVKCLASGVILATGFMHVLPDSYDDLTSKCLPEEPWRKFPFTTFIAMVSALLVLMIDSFAMSAYARRDSKREGEVVPLENGSNSVDTQDEIQTLENGSNYVEKQEKVNDNKTSQLLRNKVIAQILELGIVVHSVVIGLAMGASDNKCTIQSLIAALCFHQLFEGMGLGGSILQAQFKSKTNWIMVFFFSVTTPFGIVLGMAIQKIYDETSPTALIVVGVLNACSAGLLIYMAVVNLLAHEFFGPKIQGNMKLHILGYVAVFIGAGAMTLMAKWA</sequence>
<evidence type="ECO:0000313" key="11">
    <source>
        <dbReference type="Proteomes" id="UP000682877"/>
    </source>
</evidence>
<accession>A0A8S2A846</accession>
<gene>
    <name evidence="10" type="ORF">AARE701A_LOCUS11953</name>
</gene>
<evidence type="ECO:0000256" key="2">
    <source>
        <dbReference type="ARBA" id="ARBA00006939"/>
    </source>
</evidence>
<keyword evidence="6 8" id="KW-0406">Ion transport</keyword>
<feature type="transmembrane region" description="Helical" evidence="8">
    <location>
        <begin position="303"/>
        <end position="324"/>
    </location>
</feature>
<keyword evidence="9" id="KW-0732">Signal</keyword>
<dbReference type="GO" id="GO:0005385">
    <property type="term" value="F:zinc ion transmembrane transporter activity"/>
    <property type="evidence" value="ECO:0007669"/>
    <property type="project" value="InterPro"/>
</dbReference>
<evidence type="ECO:0000256" key="9">
    <source>
        <dbReference type="SAM" id="SignalP"/>
    </source>
</evidence>
<dbReference type="InterPro" id="IPR004698">
    <property type="entry name" value="Zn/Fe_permease_fun/pln"/>
</dbReference>
<evidence type="ECO:0000256" key="6">
    <source>
        <dbReference type="ARBA" id="ARBA00023065"/>
    </source>
</evidence>
<keyword evidence="3 8" id="KW-0813">Transport</keyword>
<dbReference type="GO" id="GO:0005886">
    <property type="term" value="C:plasma membrane"/>
    <property type="evidence" value="ECO:0007669"/>
    <property type="project" value="TreeGrafter"/>
</dbReference>
<feature type="transmembrane region" description="Helical" evidence="8">
    <location>
        <begin position="211"/>
        <end position="231"/>
    </location>
</feature>
<feature type="transmembrane region" description="Helical" evidence="8">
    <location>
        <begin position="345"/>
        <end position="364"/>
    </location>
</feature>
<evidence type="ECO:0000256" key="3">
    <source>
        <dbReference type="ARBA" id="ARBA00022448"/>
    </source>
</evidence>
<name>A0A8S2A846_ARAAE</name>
<dbReference type="InterPro" id="IPR003689">
    <property type="entry name" value="ZIP"/>
</dbReference>
<dbReference type="NCBIfam" id="TIGR00820">
    <property type="entry name" value="zip"/>
    <property type="match status" value="1"/>
</dbReference>
<feature type="signal peptide" evidence="9">
    <location>
        <begin position="1"/>
        <end position="26"/>
    </location>
</feature>
<keyword evidence="7 8" id="KW-0472">Membrane</keyword>
<protein>
    <submittedName>
        <fullName evidence="10">Uncharacterized protein</fullName>
    </submittedName>
</protein>
<feature type="chain" id="PRO_5035780753" evidence="9">
    <location>
        <begin position="27"/>
        <end position="365"/>
    </location>
</feature>
<evidence type="ECO:0000256" key="5">
    <source>
        <dbReference type="ARBA" id="ARBA00022989"/>
    </source>
</evidence>
<comment type="similarity">
    <text evidence="2 8">Belongs to the ZIP transporter (TC 2.A.5) family.</text>
</comment>
<dbReference type="EMBL" id="LR999455">
    <property type="protein sequence ID" value="CAE6066146.1"/>
    <property type="molecule type" value="Genomic_DNA"/>
</dbReference>
<dbReference type="Proteomes" id="UP000682877">
    <property type="component" value="Chromosome 5"/>
</dbReference>
<evidence type="ECO:0000256" key="4">
    <source>
        <dbReference type="ARBA" id="ARBA00022692"/>
    </source>
</evidence>
<feature type="transmembrane region" description="Helical" evidence="8">
    <location>
        <begin position="243"/>
        <end position="263"/>
    </location>
</feature>
<feature type="transmembrane region" description="Helical" evidence="8">
    <location>
        <begin position="55"/>
        <end position="77"/>
    </location>
</feature>
<feature type="transmembrane region" description="Helical" evidence="8">
    <location>
        <begin position="89"/>
        <end position="110"/>
    </location>
</feature>